<dbReference type="Proteomes" id="UP000809829">
    <property type="component" value="Unassembled WGS sequence"/>
</dbReference>
<reference evidence="2 3" key="1">
    <citation type="submission" date="2021-01" db="EMBL/GenBank/DDBJ databases">
        <title>Genomic Encyclopedia of Type Strains, Phase IV (KMG-IV): sequencing the most valuable type-strain genomes for metagenomic binning, comparative biology and taxonomic classification.</title>
        <authorList>
            <person name="Goeker M."/>
        </authorList>
    </citation>
    <scope>NUCLEOTIDE SEQUENCE [LARGE SCALE GENOMIC DNA]</scope>
    <source>
        <strain evidence="2 3">DSM 104297</strain>
    </source>
</reference>
<comment type="caution">
    <text evidence="2">The sequence shown here is derived from an EMBL/GenBank/DDBJ whole genome shotgun (WGS) entry which is preliminary data.</text>
</comment>
<proteinExistence type="predicted"/>
<sequence>MSIVSTYEWKSTENVYEKLSPYFPDVKVNEMTECLLGYGMCKPSNEFYKVLEELHKRHIWVKLKKRYLVLKREWKGPDIPIFILPSNIFNRKIQTEFNGRSGVAFEDKLFVFMSMQTSDEEAYAVLTHEYNHVCRMKSLNKKENDLTLLDTMIMEGLAEYAVKEYCGETYMAPWTDYYSKQQAEQFWNKYLINNQSLKHMSKRHDELLFGQKWYPKMLGYGVGYHIVMSCVEKHLFSSKQLMATSSNTILQKSTFNLNND</sequence>
<name>A0ABS2QUA8_9BACI</name>
<accession>A0ABS2QUA8</accession>
<feature type="domain" description="DUF2268" evidence="1">
    <location>
        <begin position="60"/>
        <end position="251"/>
    </location>
</feature>
<gene>
    <name evidence="2" type="ORF">JOC83_001411</name>
</gene>
<dbReference type="Pfam" id="PF10026">
    <property type="entry name" value="DUF2268"/>
    <property type="match status" value="1"/>
</dbReference>
<evidence type="ECO:0000259" key="1">
    <source>
        <dbReference type="Pfam" id="PF10026"/>
    </source>
</evidence>
<dbReference type="EMBL" id="JAFBFC010000002">
    <property type="protein sequence ID" value="MBM7702577.1"/>
    <property type="molecule type" value="Genomic_DNA"/>
</dbReference>
<evidence type="ECO:0000313" key="3">
    <source>
        <dbReference type="Proteomes" id="UP000809829"/>
    </source>
</evidence>
<organism evidence="2 3">
    <name type="scientific">Priestia iocasae</name>
    <dbReference type="NCBI Taxonomy" id="2291674"/>
    <lineage>
        <taxon>Bacteria</taxon>
        <taxon>Bacillati</taxon>
        <taxon>Bacillota</taxon>
        <taxon>Bacilli</taxon>
        <taxon>Bacillales</taxon>
        <taxon>Bacillaceae</taxon>
        <taxon>Priestia</taxon>
    </lineage>
</organism>
<dbReference type="InterPro" id="IPR018728">
    <property type="entry name" value="DUF2268"/>
</dbReference>
<dbReference type="RefSeq" id="WP_205185715.1">
    <property type="nucleotide sequence ID" value="NZ_JAFBFC010000002.1"/>
</dbReference>
<protein>
    <submittedName>
        <fullName evidence="2">Uncharacterized protein YjaZ</fullName>
    </submittedName>
</protein>
<evidence type="ECO:0000313" key="2">
    <source>
        <dbReference type="EMBL" id="MBM7702577.1"/>
    </source>
</evidence>
<keyword evidence="3" id="KW-1185">Reference proteome</keyword>